<evidence type="ECO:0000313" key="1">
    <source>
        <dbReference type="EMBL" id="RKT69853.1"/>
    </source>
</evidence>
<dbReference type="Proteomes" id="UP000272729">
    <property type="component" value="Unassembled WGS sequence"/>
</dbReference>
<accession>A0A495XB90</accession>
<reference evidence="1 2" key="1">
    <citation type="submission" date="2018-10" db="EMBL/GenBank/DDBJ databases">
        <title>Sequencing the genomes of 1000 actinobacteria strains.</title>
        <authorList>
            <person name="Klenk H.-P."/>
        </authorList>
    </citation>
    <scope>NUCLEOTIDE SEQUENCE [LARGE SCALE GENOMIC DNA]</scope>
    <source>
        <strain evidence="1 2">DSM 43911</strain>
    </source>
</reference>
<organism evidence="1 2">
    <name type="scientific">Saccharothrix variisporea</name>
    <dbReference type="NCBI Taxonomy" id="543527"/>
    <lineage>
        <taxon>Bacteria</taxon>
        <taxon>Bacillati</taxon>
        <taxon>Actinomycetota</taxon>
        <taxon>Actinomycetes</taxon>
        <taxon>Pseudonocardiales</taxon>
        <taxon>Pseudonocardiaceae</taxon>
        <taxon>Saccharothrix</taxon>
    </lineage>
</organism>
<dbReference type="EMBL" id="RBXR01000001">
    <property type="protein sequence ID" value="RKT69853.1"/>
    <property type="molecule type" value="Genomic_DNA"/>
</dbReference>
<gene>
    <name evidence="1" type="ORF">DFJ66_3091</name>
</gene>
<protein>
    <recommendedName>
        <fullName evidence="3">Basic secretory peptidase family protein</fullName>
    </recommendedName>
</protein>
<keyword evidence="2" id="KW-1185">Reference proteome</keyword>
<dbReference type="AlphaFoldDB" id="A0A495XB90"/>
<evidence type="ECO:0000313" key="2">
    <source>
        <dbReference type="Proteomes" id="UP000272729"/>
    </source>
</evidence>
<evidence type="ECO:0008006" key="3">
    <source>
        <dbReference type="Google" id="ProtNLM"/>
    </source>
</evidence>
<sequence>MLGRAILVRTGVALFDFRRHVGRLLGGWARAGRLALTLVVACTFLTGLGLAVTPAEPTAPSPTAVAADPREQGVHDLLARRAKALLERDERAFTADLDPDADPAFVRRQRELFRNLAAVPLAEWEYRLEGETNLAGITPPAADAVWAPDVRLVYRLRGVDVVPSTQTMAYLFTKRGDRWYLNSDTALEPLGRRTWRGPWDFGPCHVLTGTGGFVLSHPGGEPLAARVLAELDAAVDTVTQVWGPAWSRQVAVLIPTNADEMRALVGPGFADGSIAGVAVADRVDVETHTAQGQRVVLNPTGASVLSPLALRVLLRHEITHVAARGETVDGAPMWLLEGFADYVGYRGSDVPPRKAAPALAAQLQRELPAALPSDADFRGPGMELAYQQSWSVNLYLAQRLGEPGLVSLHRRIAGAGRVSPERLDALVLETTGEDLAGLVRGWQQFLRAAFP</sequence>
<name>A0A495XB90_9PSEU</name>
<proteinExistence type="predicted"/>
<comment type="caution">
    <text evidence="1">The sequence shown here is derived from an EMBL/GenBank/DDBJ whole genome shotgun (WGS) entry which is preliminary data.</text>
</comment>